<protein>
    <submittedName>
        <fullName evidence="2">Uncharacterized protein</fullName>
    </submittedName>
</protein>
<reference evidence="3" key="1">
    <citation type="submission" date="2018-07" db="EMBL/GenBank/DDBJ databases">
        <title>Complete Genome Sequence of Spiroplasma phoeniceum.</title>
        <authorList>
            <person name="Davis R.E."/>
            <person name="Shao J.Y."/>
            <person name="Zhao Y."/>
            <person name="Silver A."/>
            <person name="Stump z."/>
            <person name="Gasparich G."/>
        </authorList>
    </citation>
    <scope>NUCLEOTIDE SEQUENCE [LARGE SCALE GENOMIC DNA]</scope>
    <source>
        <strain evidence="3">P40</strain>
    </source>
</reference>
<dbReference type="Proteomes" id="UP000253689">
    <property type="component" value="Chromosome"/>
</dbReference>
<dbReference type="KEGG" id="sphh:SDAV_0081"/>
<evidence type="ECO:0000313" key="3">
    <source>
        <dbReference type="Proteomes" id="UP000253689"/>
    </source>
</evidence>
<accession>A0A345DPQ6</accession>
<evidence type="ECO:0000313" key="2">
    <source>
        <dbReference type="EMBL" id="AXF96194.1"/>
    </source>
</evidence>
<name>A0A345DPQ6_9MOLU</name>
<reference evidence="2" key="2">
    <citation type="submission" date="2018-08" db="EMBL/GenBank/DDBJ databases">
        <title>Complete Genome Sequence of Spiroplasma phoeniceum.</title>
        <authorList>
            <person name="Davis R.E."/>
            <person name="Shao J.Y."/>
            <person name="Zhao Y."/>
            <person name="Silver A."/>
            <person name="Stump z."/>
            <person name="Gasparich G."/>
        </authorList>
    </citation>
    <scope>NUCLEOTIDE SEQUENCE</scope>
    <source>
        <strain evidence="2 3">P40</strain>
    </source>
</reference>
<gene>
    <name evidence="2" type="ORF">SDAV_001227</name>
    <name evidence="1" type="ORF">SDAV_0081</name>
</gene>
<dbReference type="AlphaFoldDB" id="A0A345DPQ6"/>
<sequence length="85" mass="10200">MASYKHCNQCRRIYLPSDYEIKNKPLETLKKIKIHGHFEMTFKFNSYCGITEHRHSGITIKEYSEEINYGKKILISNEIWKWSSN</sequence>
<evidence type="ECO:0000313" key="1">
    <source>
        <dbReference type="EMBL" id="AXF95097.1"/>
    </source>
</evidence>
<organism evidence="2 3">
    <name type="scientific">Spiroplasma phoeniceum P40</name>
    <dbReference type="NCBI Taxonomy" id="1276259"/>
    <lineage>
        <taxon>Bacteria</taxon>
        <taxon>Bacillati</taxon>
        <taxon>Mycoplasmatota</taxon>
        <taxon>Mollicutes</taxon>
        <taxon>Entomoplasmatales</taxon>
        <taxon>Spiroplasmataceae</taxon>
        <taxon>Spiroplasma</taxon>
    </lineage>
</organism>
<dbReference type="EMBL" id="CP031088">
    <property type="protein sequence ID" value="AXF96194.1"/>
    <property type="molecule type" value="Genomic_DNA"/>
</dbReference>
<dbReference type="KEGG" id="sphh:SDAV_001227"/>
<keyword evidence="3" id="KW-1185">Reference proteome</keyword>
<dbReference type="EMBL" id="CP031088">
    <property type="protein sequence ID" value="AXF95097.1"/>
    <property type="molecule type" value="Genomic_DNA"/>
</dbReference>
<proteinExistence type="predicted"/>